<organism evidence="1 2">
    <name type="scientific">Microscilla marina ATCC 23134</name>
    <dbReference type="NCBI Taxonomy" id="313606"/>
    <lineage>
        <taxon>Bacteria</taxon>
        <taxon>Pseudomonadati</taxon>
        <taxon>Bacteroidota</taxon>
        <taxon>Cytophagia</taxon>
        <taxon>Cytophagales</taxon>
        <taxon>Microscillaceae</taxon>
        <taxon>Microscilla</taxon>
    </lineage>
</organism>
<proteinExistence type="predicted"/>
<accession>A1ZYB3</accession>
<comment type="caution">
    <text evidence="1">The sequence shown here is derived from an EMBL/GenBank/DDBJ whole genome shotgun (WGS) entry which is preliminary data.</text>
</comment>
<dbReference type="RefSeq" id="WP_002704435.1">
    <property type="nucleotide sequence ID" value="NZ_AAWS01000065.1"/>
</dbReference>
<protein>
    <submittedName>
        <fullName evidence="1">Uncharacterized protein</fullName>
    </submittedName>
</protein>
<dbReference type="AlphaFoldDB" id="A1ZYB3"/>
<evidence type="ECO:0000313" key="2">
    <source>
        <dbReference type="Proteomes" id="UP000004095"/>
    </source>
</evidence>
<dbReference type="OrthoDB" id="67297at2"/>
<dbReference type="EMBL" id="AAWS01000065">
    <property type="protein sequence ID" value="EAY24586.1"/>
    <property type="molecule type" value="Genomic_DNA"/>
</dbReference>
<name>A1ZYB3_MICM2</name>
<sequence length="127" mass="15178">MGTYSNQEWYIKAVQQLTTEYGDVPPPWVYSPNGHPYSMEWRMGGGESHIMILGEWLDQQNFDQEARIAYMRKYPPPPRWLQWAARFIWALQTTKDIDFTPYFEQLKSLGFEGVDNFEEDSNDERWE</sequence>
<evidence type="ECO:0000313" key="1">
    <source>
        <dbReference type="EMBL" id="EAY24586.1"/>
    </source>
</evidence>
<keyword evidence="2" id="KW-1185">Reference proteome</keyword>
<gene>
    <name evidence="1" type="ORF">M23134_07697</name>
</gene>
<dbReference type="Proteomes" id="UP000004095">
    <property type="component" value="Unassembled WGS sequence"/>
</dbReference>
<reference evidence="1 2" key="1">
    <citation type="submission" date="2007-01" db="EMBL/GenBank/DDBJ databases">
        <authorList>
            <person name="Haygood M."/>
            <person name="Podell S."/>
            <person name="Anderson C."/>
            <person name="Hopkinson B."/>
            <person name="Roe K."/>
            <person name="Barbeau K."/>
            <person name="Gaasterland T."/>
            <person name="Ferriera S."/>
            <person name="Johnson J."/>
            <person name="Kravitz S."/>
            <person name="Beeson K."/>
            <person name="Sutton G."/>
            <person name="Rogers Y.-H."/>
            <person name="Friedman R."/>
            <person name="Frazier M."/>
            <person name="Venter J.C."/>
        </authorList>
    </citation>
    <scope>NUCLEOTIDE SEQUENCE [LARGE SCALE GENOMIC DNA]</scope>
    <source>
        <strain evidence="1 2">ATCC 23134</strain>
    </source>
</reference>
<dbReference type="eggNOG" id="ENOG50338G3">
    <property type="taxonomic scope" value="Bacteria"/>
</dbReference>